<feature type="region of interest" description="Disordered" evidence="1">
    <location>
        <begin position="151"/>
        <end position="170"/>
    </location>
</feature>
<evidence type="ECO:0000313" key="2">
    <source>
        <dbReference type="EMBL" id="GAA0523052.1"/>
    </source>
</evidence>
<evidence type="ECO:0008006" key="4">
    <source>
        <dbReference type="Google" id="ProtNLM"/>
    </source>
</evidence>
<dbReference type="Proteomes" id="UP001500191">
    <property type="component" value="Unassembled WGS sequence"/>
</dbReference>
<dbReference type="Gene3D" id="3.90.79.10">
    <property type="entry name" value="Nucleoside Triphosphate Pyrophosphohydrolase"/>
    <property type="match status" value="1"/>
</dbReference>
<accession>A0ABP3MLV6</accession>
<dbReference type="EMBL" id="BAAADB010000031">
    <property type="protein sequence ID" value="GAA0523052.1"/>
    <property type="molecule type" value="Genomic_DNA"/>
</dbReference>
<protein>
    <recommendedName>
        <fullName evidence="4">Nudix hydrolase domain-containing protein</fullName>
    </recommendedName>
</protein>
<gene>
    <name evidence="2" type="ORF">GCM10008937_33300</name>
</gene>
<dbReference type="InterPro" id="IPR015797">
    <property type="entry name" value="NUDIX_hydrolase-like_dom_sf"/>
</dbReference>
<reference evidence="3" key="1">
    <citation type="journal article" date="2019" name="Int. J. Syst. Evol. Microbiol.">
        <title>The Global Catalogue of Microorganisms (GCM) 10K type strain sequencing project: providing services to taxonomists for standard genome sequencing and annotation.</title>
        <authorList>
            <consortium name="The Broad Institute Genomics Platform"/>
            <consortium name="The Broad Institute Genome Sequencing Center for Infectious Disease"/>
            <person name="Wu L."/>
            <person name="Ma J."/>
        </authorList>
    </citation>
    <scope>NUCLEOTIDE SEQUENCE [LARGE SCALE GENOMIC DNA]</scope>
    <source>
        <strain evidence="3">JCM 14368</strain>
    </source>
</reference>
<sequence>MTSIHPDEQTLPATYQVGVFALIRNRDAYLIVQPRLPLLPGGRQGLPGLLLGGSSGLNLVEMNLRRVVREQVKLVVSDLKLVGSHASRSPQDSGADARLNLIFGTEYSAGILDPNPEQVSAADWIPRTELLEAGAYPEWLQSAVRELETVAPPAGMPEPAPSRLRFGRRR</sequence>
<name>A0ABP3MLV6_9DEIO</name>
<organism evidence="2 3">
    <name type="scientific">Deinococcus depolymerans</name>
    <dbReference type="NCBI Taxonomy" id="392408"/>
    <lineage>
        <taxon>Bacteria</taxon>
        <taxon>Thermotogati</taxon>
        <taxon>Deinococcota</taxon>
        <taxon>Deinococci</taxon>
        <taxon>Deinococcales</taxon>
        <taxon>Deinococcaceae</taxon>
        <taxon>Deinococcus</taxon>
    </lineage>
</organism>
<dbReference type="SUPFAM" id="SSF55811">
    <property type="entry name" value="Nudix"/>
    <property type="match status" value="1"/>
</dbReference>
<evidence type="ECO:0000256" key="1">
    <source>
        <dbReference type="SAM" id="MobiDB-lite"/>
    </source>
</evidence>
<comment type="caution">
    <text evidence="2">The sequence shown here is derived from an EMBL/GenBank/DDBJ whole genome shotgun (WGS) entry which is preliminary data.</text>
</comment>
<evidence type="ECO:0000313" key="3">
    <source>
        <dbReference type="Proteomes" id="UP001500191"/>
    </source>
</evidence>
<keyword evidence="3" id="KW-1185">Reference proteome</keyword>
<proteinExistence type="predicted"/>
<dbReference type="RefSeq" id="WP_343761285.1">
    <property type="nucleotide sequence ID" value="NZ_BAAADB010000031.1"/>
</dbReference>